<dbReference type="InterPro" id="IPR050428">
    <property type="entry name" value="TCS_sensor_his_kinase"/>
</dbReference>
<dbReference type="PRINTS" id="PR00344">
    <property type="entry name" value="BCTRLSENSOR"/>
</dbReference>
<dbReference type="Gene3D" id="3.30.565.10">
    <property type="entry name" value="Histidine kinase-like ATPase, C-terminal domain"/>
    <property type="match status" value="1"/>
</dbReference>
<keyword evidence="8 12" id="KW-1133">Transmembrane helix</keyword>
<evidence type="ECO:0000256" key="2">
    <source>
        <dbReference type="ARBA" id="ARBA00004236"/>
    </source>
</evidence>
<feature type="transmembrane region" description="Helical" evidence="12">
    <location>
        <begin position="160"/>
        <end position="183"/>
    </location>
</feature>
<dbReference type="SUPFAM" id="SSF47384">
    <property type="entry name" value="Homodimeric domain of signal transducing histidine kinase"/>
    <property type="match status" value="1"/>
</dbReference>
<dbReference type="CDD" id="cd06225">
    <property type="entry name" value="HAMP"/>
    <property type="match status" value="1"/>
</dbReference>
<name>A0A8J3PQE0_9ACTN</name>
<dbReference type="InterPro" id="IPR004358">
    <property type="entry name" value="Sig_transdc_His_kin-like_C"/>
</dbReference>
<evidence type="ECO:0000259" key="13">
    <source>
        <dbReference type="PROSITE" id="PS50109"/>
    </source>
</evidence>
<evidence type="ECO:0000256" key="9">
    <source>
        <dbReference type="ARBA" id="ARBA00023012"/>
    </source>
</evidence>
<evidence type="ECO:0000256" key="7">
    <source>
        <dbReference type="ARBA" id="ARBA00022777"/>
    </source>
</evidence>
<protein>
    <recommendedName>
        <fullName evidence="3">histidine kinase</fullName>
        <ecNumber evidence="3">2.7.13.3</ecNumber>
    </recommendedName>
</protein>
<dbReference type="EC" id="2.7.13.3" evidence="3"/>
<dbReference type="SMART" id="SM00388">
    <property type="entry name" value="HisKA"/>
    <property type="match status" value="1"/>
</dbReference>
<keyword evidence="7" id="KW-0418">Kinase</keyword>
<dbReference type="SUPFAM" id="SSF55874">
    <property type="entry name" value="ATPase domain of HSP90 chaperone/DNA topoisomerase II/histidine kinase"/>
    <property type="match status" value="1"/>
</dbReference>
<dbReference type="PROSITE" id="PS50109">
    <property type="entry name" value="HIS_KIN"/>
    <property type="match status" value="1"/>
</dbReference>
<dbReference type="InterPro" id="IPR036890">
    <property type="entry name" value="HATPase_C_sf"/>
</dbReference>
<keyword evidence="9" id="KW-0902">Two-component regulatory system</keyword>
<comment type="catalytic activity">
    <reaction evidence="1">
        <text>ATP + protein L-histidine = ADP + protein N-phospho-L-histidine.</text>
        <dbReference type="EC" id="2.7.13.3"/>
    </reaction>
</comment>
<keyword evidence="6 12" id="KW-0812">Transmembrane</keyword>
<organism evidence="15 16">
    <name type="scientific">Planotetraspora kaengkrachanensis</name>
    <dbReference type="NCBI Taxonomy" id="575193"/>
    <lineage>
        <taxon>Bacteria</taxon>
        <taxon>Bacillati</taxon>
        <taxon>Actinomycetota</taxon>
        <taxon>Actinomycetes</taxon>
        <taxon>Streptosporangiales</taxon>
        <taxon>Streptosporangiaceae</taxon>
        <taxon>Planotetraspora</taxon>
    </lineage>
</organism>
<evidence type="ECO:0000313" key="16">
    <source>
        <dbReference type="Proteomes" id="UP000630097"/>
    </source>
</evidence>
<evidence type="ECO:0000313" key="15">
    <source>
        <dbReference type="EMBL" id="GIG78616.1"/>
    </source>
</evidence>
<evidence type="ECO:0000256" key="12">
    <source>
        <dbReference type="SAM" id="Phobius"/>
    </source>
</evidence>
<dbReference type="PROSITE" id="PS50885">
    <property type="entry name" value="HAMP"/>
    <property type="match status" value="1"/>
</dbReference>
<evidence type="ECO:0000256" key="4">
    <source>
        <dbReference type="ARBA" id="ARBA00022553"/>
    </source>
</evidence>
<dbReference type="PANTHER" id="PTHR45436:SF5">
    <property type="entry name" value="SENSOR HISTIDINE KINASE TRCS"/>
    <property type="match status" value="1"/>
</dbReference>
<dbReference type="CDD" id="cd00082">
    <property type="entry name" value="HisKA"/>
    <property type="match status" value="1"/>
</dbReference>
<comment type="caution">
    <text evidence="15">The sequence shown here is derived from an EMBL/GenBank/DDBJ whole genome shotgun (WGS) entry which is preliminary data.</text>
</comment>
<dbReference type="InterPro" id="IPR003661">
    <property type="entry name" value="HisK_dim/P_dom"/>
</dbReference>
<dbReference type="Pfam" id="PF02518">
    <property type="entry name" value="HATPase_c"/>
    <property type="match status" value="1"/>
</dbReference>
<feature type="domain" description="Histidine kinase" evidence="13">
    <location>
        <begin position="245"/>
        <end position="451"/>
    </location>
</feature>
<feature type="domain" description="HAMP" evidence="14">
    <location>
        <begin position="184"/>
        <end position="237"/>
    </location>
</feature>
<evidence type="ECO:0000256" key="11">
    <source>
        <dbReference type="SAM" id="MobiDB-lite"/>
    </source>
</evidence>
<evidence type="ECO:0000256" key="3">
    <source>
        <dbReference type="ARBA" id="ARBA00012438"/>
    </source>
</evidence>
<dbReference type="InterPro" id="IPR036097">
    <property type="entry name" value="HisK_dim/P_sf"/>
</dbReference>
<accession>A0A8J3PQE0</accession>
<evidence type="ECO:0000256" key="8">
    <source>
        <dbReference type="ARBA" id="ARBA00022989"/>
    </source>
</evidence>
<dbReference type="InterPro" id="IPR005467">
    <property type="entry name" value="His_kinase_dom"/>
</dbReference>
<dbReference type="Pfam" id="PF00512">
    <property type="entry name" value="HisKA"/>
    <property type="match status" value="1"/>
</dbReference>
<comment type="subcellular location">
    <subcellularLocation>
        <location evidence="2">Cell membrane</location>
    </subcellularLocation>
</comment>
<keyword evidence="16" id="KW-1185">Reference proteome</keyword>
<dbReference type="EMBL" id="BONV01000005">
    <property type="protein sequence ID" value="GIG78616.1"/>
    <property type="molecule type" value="Genomic_DNA"/>
</dbReference>
<dbReference type="Gene3D" id="1.10.287.130">
    <property type="match status" value="1"/>
</dbReference>
<dbReference type="RefSeq" id="WP_345337704.1">
    <property type="nucleotide sequence ID" value="NZ_BAABHH010000007.1"/>
</dbReference>
<gene>
    <name evidence="15" type="ORF">Pka01_17430</name>
</gene>
<dbReference type="SUPFAM" id="SSF158472">
    <property type="entry name" value="HAMP domain-like"/>
    <property type="match status" value="1"/>
</dbReference>
<keyword evidence="5" id="KW-0808">Transferase</keyword>
<dbReference type="GO" id="GO:0000155">
    <property type="term" value="F:phosphorelay sensor kinase activity"/>
    <property type="evidence" value="ECO:0007669"/>
    <property type="project" value="InterPro"/>
</dbReference>
<keyword evidence="10 12" id="KW-0472">Membrane</keyword>
<feature type="region of interest" description="Disordered" evidence="11">
    <location>
        <begin position="453"/>
        <end position="472"/>
    </location>
</feature>
<evidence type="ECO:0000256" key="10">
    <source>
        <dbReference type="ARBA" id="ARBA00023136"/>
    </source>
</evidence>
<evidence type="ECO:0000256" key="6">
    <source>
        <dbReference type="ARBA" id="ARBA00022692"/>
    </source>
</evidence>
<sequence>MGLHRRLCSIRARFTTAAALFALLVFSAIGVALDIAVRKTIESRMWTLMTRAASEWIARMKPGHVPAPRSTANVPLLQLVDSHGRVEAASRAALGRPPLSKARPTYSHHALHLERCSHGHCILVTAIRISPQEASLLWRGDPHVVYAGMPEPFTLAGTRLGLLILIMVVLAIIVTTWITWVVVGKTFRPVADIRARVSDITVSDLRLRVPEPPQDDEIGQLARTFNHTLARLEAAVEHQRHFASLVSHELRTPLAALQVELDEALLYPDEVDPRATIARSLSMTERLRTVIDDMLMFARVRTAAAPPPEPVNVSALISDKLITTCRDVPVFTRVEDDLKVLGSGSQLCAVLNNLVVNAQRHADTRVEVSATRVDGHVVVSVTDDGDGIAPCDRERIFKPFVRLDDGRQKDPNGTGLGLAISREVAAAHRGTLHVEDSPRGARFVLRLPALETKDPRLPASGDGTELLDLDSP</sequence>
<keyword evidence="4" id="KW-0597">Phosphoprotein</keyword>
<dbReference type="Proteomes" id="UP000630097">
    <property type="component" value="Unassembled WGS sequence"/>
</dbReference>
<dbReference type="Gene3D" id="6.10.340.10">
    <property type="match status" value="1"/>
</dbReference>
<reference evidence="15 16" key="1">
    <citation type="submission" date="2021-01" db="EMBL/GenBank/DDBJ databases">
        <title>Whole genome shotgun sequence of Planotetraspora kaengkrachanensis NBRC 104272.</title>
        <authorList>
            <person name="Komaki H."/>
            <person name="Tamura T."/>
        </authorList>
    </citation>
    <scope>NUCLEOTIDE SEQUENCE [LARGE SCALE GENOMIC DNA]</scope>
    <source>
        <strain evidence="15 16">NBRC 104272</strain>
    </source>
</reference>
<dbReference type="SMART" id="SM00304">
    <property type="entry name" value="HAMP"/>
    <property type="match status" value="1"/>
</dbReference>
<dbReference type="GO" id="GO:0005886">
    <property type="term" value="C:plasma membrane"/>
    <property type="evidence" value="ECO:0007669"/>
    <property type="project" value="UniProtKB-SubCell"/>
</dbReference>
<dbReference type="AlphaFoldDB" id="A0A8J3PQE0"/>
<dbReference type="PANTHER" id="PTHR45436">
    <property type="entry name" value="SENSOR HISTIDINE KINASE YKOH"/>
    <property type="match status" value="1"/>
</dbReference>
<proteinExistence type="predicted"/>
<evidence type="ECO:0000256" key="5">
    <source>
        <dbReference type="ARBA" id="ARBA00022679"/>
    </source>
</evidence>
<evidence type="ECO:0000256" key="1">
    <source>
        <dbReference type="ARBA" id="ARBA00000085"/>
    </source>
</evidence>
<dbReference type="Pfam" id="PF00672">
    <property type="entry name" value="HAMP"/>
    <property type="match status" value="1"/>
</dbReference>
<dbReference type="InterPro" id="IPR003660">
    <property type="entry name" value="HAMP_dom"/>
</dbReference>
<evidence type="ECO:0000259" key="14">
    <source>
        <dbReference type="PROSITE" id="PS50885"/>
    </source>
</evidence>
<dbReference type="SMART" id="SM00387">
    <property type="entry name" value="HATPase_c"/>
    <property type="match status" value="1"/>
</dbReference>
<dbReference type="InterPro" id="IPR003594">
    <property type="entry name" value="HATPase_dom"/>
</dbReference>